<dbReference type="PROSITE" id="PS00065">
    <property type="entry name" value="D_2_HYDROXYACID_DH_1"/>
    <property type="match status" value="1"/>
</dbReference>
<accession>A0A5C6ECT2</accession>
<dbReference type="InterPro" id="IPR047109">
    <property type="entry name" value="CAD-like"/>
</dbReference>
<evidence type="ECO:0000256" key="7">
    <source>
        <dbReference type="ARBA" id="ARBA00024074"/>
    </source>
</evidence>
<dbReference type="Gene3D" id="3.40.50.720">
    <property type="entry name" value="NAD(P)-binding Rossmann-like Domain"/>
    <property type="match status" value="1"/>
</dbReference>
<gene>
    <name evidence="10" type="primary">ahr</name>
    <name evidence="10" type="ORF">Poly59_57950</name>
</gene>
<keyword evidence="4 8" id="KW-0862">Zinc</keyword>
<evidence type="ECO:0000313" key="10">
    <source>
        <dbReference type="EMBL" id="TWU46822.1"/>
    </source>
</evidence>
<name>A0A5C6ECT2_9BACT</name>
<dbReference type="GO" id="GO:0008106">
    <property type="term" value="F:alcohol dehydrogenase (NADP+) activity"/>
    <property type="evidence" value="ECO:0007669"/>
    <property type="project" value="UniProtKB-EC"/>
</dbReference>
<dbReference type="GO" id="GO:0008270">
    <property type="term" value="F:zinc ion binding"/>
    <property type="evidence" value="ECO:0007669"/>
    <property type="project" value="InterPro"/>
</dbReference>
<proteinExistence type="inferred from homology"/>
<evidence type="ECO:0000256" key="4">
    <source>
        <dbReference type="ARBA" id="ARBA00022833"/>
    </source>
</evidence>
<dbReference type="SUPFAM" id="SSF51735">
    <property type="entry name" value="NAD(P)-binding Rossmann-fold domains"/>
    <property type="match status" value="1"/>
</dbReference>
<dbReference type="EMBL" id="SJPX01000006">
    <property type="protein sequence ID" value="TWU46822.1"/>
    <property type="molecule type" value="Genomic_DNA"/>
</dbReference>
<keyword evidence="5" id="KW-0521">NADP</keyword>
<dbReference type="Proteomes" id="UP000317977">
    <property type="component" value="Unassembled WGS sequence"/>
</dbReference>
<dbReference type="FunFam" id="3.40.50.720:FF:000022">
    <property type="entry name" value="Cinnamyl alcohol dehydrogenase"/>
    <property type="match status" value="1"/>
</dbReference>
<protein>
    <recommendedName>
        <fullName evidence="7">alcohol dehydrogenase (NADP(+))</fullName>
        <ecNumber evidence="7">1.1.1.2</ecNumber>
    </recommendedName>
</protein>
<dbReference type="InterPro" id="IPR002328">
    <property type="entry name" value="ADH_Zn_CS"/>
</dbReference>
<dbReference type="CDD" id="cd05283">
    <property type="entry name" value="CAD1"/>
    <property type="match status" value="1"/>
</dbReference>
<reference evidence="10 11" key="1">
    <citation type="submission" date="2019-02" db="EMBL/GenBank/DDBJ databases">
        <title>Deep-cultivation of Planctomycetes and their phenomic and genomic characterization uncovers novel biology.</title>
        <authorList>
            <person name="Wiegand S."/>
            <person name="Jogler M."/>
            <person name="Boedeker C."/>
            <person name="Pinto D."/>
            <person name="Vollmers J."/>
            <person name="Rivas-Marin E."/>
            <person name="Kohn T."/>
            <person name="Peeters S.H."/>
            <person name="Heuer A."/>
            <person name="Rast P."/>
            <person name="Oberbeckmann S."/>
            <person name="Bunk B."/>
            <person name="Jeske O."/>
            <person name="Meyerdierks A."/>
            <person name="Storesund J.E."/>
            <person name="Kallscheuer N."/>
            <person name="Luecker S."/>
            <person name="Lage O.M."/>
            <person name="Pohl T."/>
            <person name="Merkel B.J."/>
            <person name="Hornburger P."/>
            <person name="Mueller R.-W."/>
            <person name="Bruemmer F."/>
            <person name="Labrenz M."/>
            <person name="Spormann A.M."/>
            <person name="Op Den Camp H."/>
            <person name="Overmann J."/>
            <person name="Amann R."/>
            <person name="Jetten M.S.M."/>
            <person name="Mascher T."/>
            <person name="Medema M.H."/>
            <person name="Devos D.P."/>
            <person name="Kaster A.-K."/>
            <person name="Ovreas L."/>
            <person name="Rohde M."/>
            <person name="Galperin M.Y."/>
            <person name="Jogler C."/>
        </authorList>
    </citation>
    <scope>NUCLEOTIDE SEQUENCE [LARGE SCALE GENOMIC DNA]</scope>
    <source>
        <strain evidence="10 11">Poly59</strain>
    </source>
</reference>
<evidence type="ECO:0000256" key="2">
    <source>
        <dbReference type="ARBA" id="ARBA00008072"/>
    </source>
</evidence>
<dbReference type="EC" id="1.1.1.2" evidence="7"/>
<dbReference type="InterPro" id="IPR029752">
    <property type="entry name" value="D-isomer_DH_CS1"/>
</dbReference>
<evidence type="ECO:0000256" key="8">
    <source>
        <dbReference type="RuleBase" id="RU361277"/>
    </source>
</evidence>
<dbReference type="PROSITE" id="PS00059">
    <property type="entry name" value="ADH_ZINC"/>
    <property type="match status" value="1"/>
</dbReference>
<comment type="similarity">
    <text evidence="2 8">Belongs to the zinc-containing alcohol dehydrogenase family.</text>
</comment>
<evidence type="ECO:0000259" key="9">
    <source>
        <dbReference type="SMART" id="SM00829"/>
    </source>
</evidence>
<dbReference type="AlphaFoldDB" id="A0A5C6ECT2"/>
<feature type="domain" description="Enoyl reductase (ER)" evidence="9">
    <location>
        <begin position="7"/>
        <end position="334"/>
    </location>
</feature>
<dbReference type="RefSeq" id="WP_146537271.1">
    <property type="nucleotide sequence ID" value="NZ_SJPX01000006.1"/>
</dbReference>
<evidence type="ECO:0000313" key="11">
    <source>
        <dbReference type="Proteomes" id="UP000317977"/>
    </source>
</evidence>
<dbReference type="FunFam" id="3.90.180.10:FF:000018">
    <property type="entry name" value="NAD(P)-dependent alcohol dehydrogenase"/>
    <property type="match status" value="1"/>
</dbReference>
<dbReference type="Pfam" id="PF08240">
    <property type="entry name" value="ADH_N"/>
    <property type="match status" value="1"/>
</dbReference>
<dbReference type="Gene3D" id="3.90.180.10">
    <property type="entry name" value="Medium-chain alcohol dehydrogenases, catalytic domain"/>
    <property type="match status" value="1"/>
</dbReference>
<dbReference type="InterPro" id="IPR036291">
    <property type="entry name" value="NAD(P)-bd_dom_sf"/>
</dbReference>
<evidence type="ECO:0000256" key="1">
    <source>
        <dbReference type="ARBA" id="ARBA00001947"/>
    </source>
</evidence>
<evidence type="ECO:0000256" key="3">
    <source>
        <dbReference type="ARBA" id="ARBA00022723"/>
    </source>
</evidence>
<dbReference type="PANTHER" id="PTHR42683">
    <property type="entry name" value="ALDEHYDE REDUCTASE"/>
    <property type="match status" value="1"/>
</dbReference>
<dbReference type="InterPro" id="IPR011032">
    <property type="entry name" value="GroES-like_sf"/>
</dbReference>
<dbReference type="InterPro" id="IPR013154">
    <property type="entry name" value="ADH-like_N"/>
</dbReference>
<dbReference type="Pfam" id="PF00107">
    <property type="entry name" value="ADH_zinc_N"/>
    <property type="match status" value="1"/>
</dbReference>
<dbReference type="SMART" id="SM00829">
    <property type="entry name" value="PKS_ER"/>
    <property type="match status" value="1"/>
</dbReference>
<dbReference type="OrthoDB" id="9806940at2"/>
<keyword evidence="11" id="KW-1185">Reference proteome</keyword>
<dbReference type="InterPro" id="IPR020843">
    <property type="entry name" value="ER"/>
</dbReference>
<evidence type="ECO:0000256" key="6">
    <source>
        <dbReference type="ARBA" id="ARBA00023002"/>
    </source>
</evidence>
<comment type="cofactor">
    <cofactor evidence="1 8">
        <name>Zn(2+)</name>
        <dbReference type="ChEBI" id="CHEBI:29105"/>
    </cofactor>
</comment>
<keyword evidence="3 8" id="KW-0479">Metal-binding</keyword>
<dbReference type="InterPro" id="IPR013149">
    <property type="entry name" value="ADH-like_C"/>
</dbReference>
<evidence type="ECO:0000256" key="5">
    <source>
        <dbReference type="ARBA" id="ARBA00022857"/>
    </source>
</evidence>
<organism evidence="10 11">
    <name type="scientific">Rubripirellula reticaptiva</name>
    <dbReference type="NCBI Taxonomy" id="2528013"/>
    <lineage>
        <taxon>Bacteria</taxon>
        <taxon>Pseudomonadati</taxon>
        <taxon>Planctomycetota</taxon>
        <taxon>Planctomycetia</taxon>
        <taxon>Pirellulales</taxon>
        <taxon>Pirellulaceae</taxon>
        <taxon>Rubripirellula</taxon>
    </lineage>
</organism>
<sequence>MTIRAYAAFEQGKPLEPFEYEPGELSADEVEIKVEFCGICHSDLSMLDNDWGMTSYPLVPGHEVVGTISQVGSAVSHLGPGQRVGLGWMCRSCLVCDQCMSGNHNRCQEVEAGGATIIGRHGGFADHVRCQASWAIPLPEGVDPKSAGPLFCGGLTVFNPFVKNEIKPTQRVGIVGIGGLGHMAVKFANKWGCEVTAFSTSPEKESEARELGAHRFLNSKDAESLKSATGSLDMVLVTVNAPLDWDAYVNTLRPGGKIHIVGALPSVEVSWFPMLMGEKSLGGSPIGSPQTTRDMLEFAGRHSISPIIEEFPMSKVNDAMEKLRSGSPRYRLVLTNDFD</sequence>
<comment type="caution">
    <text evidence="10">The sequence shown here is derived from an EMBL/GenBank/DDBJ whole genome shotgun (WGS) entry which is preliminary data.</text>
</comment>
<keyword evidence="6 10" id="KW-0560">Oxidoreductase</keyword>
<dbReference type="SUPFAM" id="SSF50129">
    <property type="entry name" value="GroES-like"/>
    <property type="match status" value="1"/>
</dbReference>